<dbReference type="InterPro" id="IPR002110">
    <property type="entry name" value="Ankyrin_rpt"/>
</dbReference>
<dbReference type="SMART" id="SM00382">
    <property type="entry name" value="AAA"/>
    <property type="match status" value="1"/>
</dbReference>
<dbReference type="EMBL" id="HBIO01016316">
    <property type="protein sequence ID" value="CAE0467714.1"/>
    <property type="molecule type" value="Transcribed_RNA"/>
</dbReference>
<feature type="domain" description="AAA+ ATPase" evidence="1">
    <location>
        <begin position="393"/>
        <end position="548"/>
    </location>
</feature>
<dbReference type="InterPro" id="IPR050773">
    <property type="entry name" value="CbxX/CfxQ_RuBisCO_ESX"/>
</dbReference>
<dbReference type="Pfam" id="PF12796">
    <property type="entry name" value="Ank_2"/>
    <property type="match status" value="1"/>
</dbReference>
<dbReference type="AlphaFoldDB" id="A0A7S3VAT4"/>
<dbReference type="Pfam" id="PF00004">
    <property type="entry name" value="AAA"/>
    <property type="match status" value="1"/>
</dbReference>
<dbReference type="InterPro" id="IPR003593">
    <property type="entry name" value="AAA+_ATPase"/>
</dbReference>
<organism evidence="2">
    <name type="scientific">Chaetoceros debilis</name>
    <dbReference type="NCBI Taxonomy" id="122233"/>
    <lineage>
        <taxon>Eukaryota</taxon>
        <taxon>Sar</taxon>
        <taxon>Stramenopiles</taxon>
        <taxon>Ochrophyta</taxon>
        <taxon>Bacillariophyta</taxon>
        <taxon>Coscinodiscophyceae</taxon>
        <taxon>Chaetocerotophycidae</taxon>
        <taxon>Chaetocerotales</taxon>
        <taxon>Chaetocerotaceae</taxon>
        <taxon>Chaetoceros</taxon>
    </lineage>
</organism>
<dbReference type="GO" id="GO:0016887">
    <property type="term" value="F:ATP hydrolysis activity"/>
    <property type="evidence" value="ECO:0007669"/>
    <property type="project" value="InterPro"/>
</dbReference>
<accession>A0A7S3VAT4</accession>
<proteinExistence type="predicted"/>
<sequence>MTDTQMHELSKGFGALLTRSKQPIFIEEASRLNDRGNLPLHAACSFQATQEVIDALLKAYPGGASQPNNVGNLPLHQAAMWQGPVDTIELLLSRYPEGATVRNQYGSLPLHMAASNQASAEAVKLLIDAYPDALHLQNDDGMTPLDLALADESASESVVAMLEGRPPPPELSRRQKADKFLERAEALERKLGGMRDVGGRQHRDLREAIQAVRRLADRFPHALYSAGIDPNELEIALSSNMADEGIGALNGGIGGIGSINAGGGGGFGERSNGNRGRPTDSEMVILDAVKKRAPVVMGGLGSSISGKDSNANASIMTNGSGTQGMLRDRVEDLLSSIVGLDHIKSQVRGLRRSTEIADLRESLIPHHSQPQTRLAVATSLLPPALSDDPTRPRSSHMVFVGNPGCGKTALARLLAKGYHELGILRKPKFLEVERMDLVGRTPQQTVAKTVEVLEEARGGILFIDEAYTLGMSTKRTKAEAGNDAIAELIRNIDAASSSSALDSNGGREDDSFPLIILAGFPEEMQNFLAAQGPLRKRFSLTFEFPDYTCEELAKIFADLCNAKGFDLESALTVTVLSDLLDRETTAEWRAERNGRVCELLLSGARTEVRKRIRSATFEEVEIDPQLIIKSDVENVMMAEFK</sequence>
<name>A0A7S3VAT4_9STRA</name>
<dbReference type="CDD" id="cd00009">
    <property type="entry name" value="AAA"/>
    <property type="match status" value="1"/>
</dbReference>
<dbReference type="Gene3D" id="3.40.50.300">
    <property type="entry name" value="P-loop containing nucleotide triphosphate hydrolases"/>
    <property type="match status" value="1"/>
</dbReference>
<evidence type="ECO:0000259" key="1">
    <source>
        <dbReference type="SMART" id="SM00382"/>
    </source>
</evidence>
<protein>
    <recommendedName>
        <fullName evidence="1">AAA+ ATPase domain-containing protein</fullName>
    </recommendedName>
</protein>
<dbReference type="Gene3D" id="1.10.8.60">
    <property type="match status" value="1"/>
</dbReference>
<dbReference type="SMART" id="SM00248">
    <property type="entry name" value="ANK"/>
    <property type="match status" value="4"/>
</dbReference>
<dbReference type="GO" id="GO:0005524">
    <property type="term" value="F:ATP binding"/>
    <property type="evidence" value="ECO:0007669"/>
    <property type="project" value="InterPro"/>
</dbReference>
<dbReference type="InterPro" id="IPR027417">
    <property type="entry name" value="P-loop_NTPase"/>
</dbReference>
<dbReference type="InterPro" id="IPR036770">
    <property type="entry name" value="Ankyrin_rpt-contain_sf"/>
</dbReference>
<dbReference type="PANTHER" id="PTHR43392:SF2">
    <property type="entry name" value="AAA-TYPE ATPASE FAMILY PROTEIN _ ANKYRIN REPEAT FAMILY PROTEIN"/>
    <property type="match status" value="1"/>
</dbReference>
<dbReference type="SUPFAM" id="SSF52540">
    <property type="entry name" value="P-loop containing nucleoside triphosphate hydrolases"/>
    <property type="match status" value="1"/>
</dbReference>
<dbReference type="SUPFAM" id="SSF48403">
    <property type="entry name" value="Ankyrin repeat"/>
    <property type="match status" value="1"/>
</dbReference>
<dbReference type="PANTHER" id="PTHR43392">
    <property type="entry name" value="AAA-TYPE ATPASE FAMILY PROTEIN / ANKYRIN REPEAT FAMILY PROTEIN"/>
    <property type="match status" value="1"/>
</dbReference>
<dbReference type="Gene3D" id="1.25.40.20">
    <property type="entry name" value="Ankyrin repeat-containing domain"/>
    <property type="match status" value="1"/>
</dbReference>
<reference evidence="2" key="1">
    <citation type="submission" date="2021-01" db="EMBL/GenBank/DDBJ databases">
        <authorList>
            <person name="Corre E."/>
            <person name="Pelletier E."/>
            <person name="Niang G."/>
            <person name="Scheremetjew M."/>
            <person name="Finn R."/>
            <person name="Kale V."/>
            <person name="Holt S."/>
            <person name="Cochrane G."/>
            <person name="Meng A."/>
            <person name="Brown T."/>
            <person name="Cohen L."/>
        </authorList>
    </citation>
    <scope>NUCLEOTIDE SEQUENCE</scope>
    <source>
        <strain evidence="2">MM31A-1</strain>
    </source>
</reference>
<dbReference type="InterPro" id="IPR003959">
    <property type="entry name" value="ATPase_AAA_core"/>
</dbReference>
<evidence type="ECO:0000313" key="2">
    <source>
        <dbReference type="EMBL" id="CAE0467714.1"/>
    </source>
</evidence>
<gene>
    <name evidence="2" type="ORF">CDEB00056_LOCUS12567</name>
</gene>